<dbReference type="GO" id="GO:0016020">
    <property type="term" value="C:membrane"/>
    <property type="evidence" value="ECO:0007669"/>
    <property type="project" value="UniProtKB-SubCell"/>
</dbReference>
<dbReference type="Gene3D" id="1.20.144.10">
    <property type="entry name" value="Phosphatidic acid phosphatase type 2/haloperoxidase"/>
    <property type="match status" value="1"/>
</dbReference>
<accession>A0A8J2VMK8</accession>
<organism evidence="3 4">
    <name type="scientific">Agaricicola taiwanensis</name>
    <dbReference type="NCBI Taxonomy" id="591372"/>
    <lineage>
        <taxon>Bacteria</taxon>
        <taxon>Pseudomonadati</taxon>
        <taxon>Pseudomonadota</taxon>
        <taxon>Alphaproteobacteria</taxon>
        <taxon>Rhodobacterales</taxon>
        <taxon>Paracoccaceae</taxon>
        <taxon>Agaricicola</taxon>
    </lineage>
</organism>
<dbReference type="SUPFAM" id="SSF48317">
    <property type="entry name" value="Acid phosphatase/Vanadium-dependent haloperoxidase"/>
    <property type="match status" value="1"/>
</dbReference>
<protein>
    <recommendedName>
        <fullName evidence="2">Inositolphosphotransferase Aur1/Ipt1 domain-containing protein</fullName>
    </recommendedName>
</protein>
<dbReference type="AlphaFoldDB" id="A0A8J2VMK8"/>
<sequence>MGEQNIVAGISAMPSLHNATSLLFALTAWRMDKRLGAAMYVVSAVMFLGSVHLGWHYAVDAYLGWAMTGLAWWISGCYARVWSRTSWNRKLDETCTDFSKN</sequence>
<comment type="caution">
    <text evidence="3">The sequence shown here is derived from an EMBL/GenBank/DDBJ whole genome shotgun (WGS) entry which is preliminary data.</text>
</comment>
<evidence type="ECO:0000259" key="2">
    <source>
        <dbReference type="Pfam" id="PF14378"/>
    </source>
</evidence>
<feature type="transmembrane region" description="Helical" evidence="1">
    <location>
        <begin position="6"/>
        <end position="25"/>
    </location>
</feature>
<dbReference type="Pfam" id="PF14378">
    <property type="entry name" value="PAP2_3"/>
    <property type="match status" value="1"/>
</dbReference>
<keyword evidence="4" id="KW-1185">Reference proteome</keyword>
<keyword evidence="1" id="KW-0812">Transmembrane</keyword>
<dbReference type="InterPro" id="IPR026841">
    <property type="entry name" value="Aur1/Ipt1"/>
</dbReference>
<dbReference type="Proteomes" id="UP000602745">
    <property type="component" value="Unassembled WGS sequence"/>
</dbReference>
<name>A0A8J2VMK8_9RHOB</name>
<evidence type="ECO:0000313" key="3">
    <source>
        <dbReference type="EMBL" id="GGE38777.1"/>
    </source>
</evidence>
<dbReference type="EMBL" id="BMCP01000002">
    <property type="protein sequence ID" value="GGE38777.1"/>
    <property type="molecule type" value="Genomic_DNA"/>
</dbReference>
<proteinExistence type="predicted"/>
<keyword evidence="1" id="KW-1133">Transmembrane helix</keyword>
<gene>
    <name evidence="3" type="ORF">GCM10007276_15110</name>
</gene>
<feature type="transmembrane region" description="Helical" evidence="1">
    <location>
        <begin position="37"/>
        <end position="55"/>
    </location>
</feature>
<feature type="transmembrane region" description="Helical" evidence="1">
    <location>
        <begin position="61"/>
        <end position="81"/>
    </location>
</feature>
<keyword evidence="1" id="KW-0472">Membrane</keyword>
<reference evidence="3" key="2">
    <citation type="submission" date="2020-09" db="EMBL/GenBank/DDBJ databases">
        <authorList>
            <person name="Sun Q."/>
            <person name="Sedlacek I."/>
        </authorList>
    </citation>
    <scope>NUCLEOTIDE SEQUENCE</scope>
    <source>
        <strain evidence="3">CCM 7684</strain>
    </source>
</reference>
<evidence type="ECO:0000256" key="1">
    <source>
        <dbReference type="SAM" id="Phobius"/>
    </source>
</evidence>
<dbReference type="InterPro" id="IPR036938">
    <property type="entry name" value="PAP2/HPO_sf"/>
</dbReference>
<feature type="domain" description="Inositolphosphotransferase Aur1/Ipt1" evidence="2">
    <location>
        <begin position="3"/>
        <end position="74"/>
    </location>
</feature>
<reference evidence="3" key="1">
    <citation type="journal article" date="2014" name="Int. J. Syst. Evol. Microbiol.">
        <title>Complete genome sequence of Corynebacterium casei LMG S-19264T (=DSM 44701T), isolated from a smear-ripened cheese.</title>
        <authorList>
            <consortium name="US DOE Joint Genome Institute (JGI-PGF)"/>
            <person name="Walter F."/>
            <person name="Albersmeier A."/>
            <person name="Kalinowski J."/>
            <person name="Ruckert C."/>
        </authorList>
    </citation>
    <scope>NUCLEOTIDE SEQUENCE</scope>
    <source>
        <strain evidence="3">CCM 7684</strain>
    </source>
</reference>
<evidence type="ECO:0000313" key="4">
    <source>
        <dbReference type="Proteomes" id="UP000602745"/>
    </source>
</evidence>